<dbReference type="PANTHER" id="PTHR24559">
    <property type="entry name" value="TRANSPOSON TY3-I GAG-POL POLYPROTEIN"/>
    <property type="match status" value="1"/>
</dbReference>
<accession>A0A9Q3C563</accession>
<dbReference type="Pfam" id="PF00078">
    <property type="entry name" value="RVT_1"/>
    <property type="match status" value="1"/>
</dbReference>
<dbReference type="Gene3D" id="3.30.70.270">
    <property type="match status" value="1"/>
</dbReference>
<evidence type="ECO:0000313" key="3">
    <source>
        <dbReference type="Proteomes" id="UP000765509"/>
    </source>
</evidence>
<dbReference type="InterPro" id="IPR000477">
    <property type="entry name" value="RT_dom"/>
</dbReference>
<dbReference type="InterPro" id="IPR053134">
    <property type="entry name" value="RNA-dir_DNA_polymerase"/>
</dbReference>
<sequence length="572" mass="64947">MPQDTANKNLCENTQDAQTLLVTPTKGMAYIHGTATKVSVCIDNSQHPLIIDSRAHCSIVDRKYLDNHFPNWEEQLFPTKAKSFKSASGKMTSIGTIIKDIIIPHRKGFLLGTDYQRMYGIDIYNSKNRHITIGTNKKKKFPLDIYQICSQDPLEDFLNEFREGQLSTTLTSKQKLSLLKMLRKNRPAFAIGEKLLGKIKGQDIGLYLDMERTYPPMLRRPPYPASLETRSEIEKHINELLDMVFIRKIGHNEIVEITTPVLITWNDGKSRLCGDFRALNIYTKVDRYAIPRIPHALDQLAKAKYITKMDCMEGFHQNGVKPKSMKLLRIICHMGIYEYTRMPFGIKNAPTYFQRMMDTIFQKEILEVWMVVYIDDIITPGRILCQSLAIGFMSHRVGPITSASRKHQLSHVSHKNVTQSPNPFHHYLQCLGNLTSLASASPPNPSKRFAYLCARTTLQMRLRHFPPSLSSPLLTLSHPRPYHLYAQAVPSRHASNTANHPYACVVPSQHFLPSLSSRSALPTCSQHCLPSLRLRSALPACSQHHLSLRFCITSIVYGGLLAYTMNAIAEIC</sequence>
<keyword evidence="3" id="KW-1185">Reference proteome</keyword>
<dbReference type="AlphaFoldDB" id="A0A9Q3C563"/>
<dbReference type="InterPro" id="IPR043128">
    <property type="entry name" value="Rev_trsase/Diguanyl_cyclase"/>
</dbReference>
<feature type="domain" description="Reverse transcriptase" evidence="1">
    <location>
        <begin position="268"/>
        <end position="378"/>
    </location>
</feature>
<reference evidence="2" key="1">
    <citation type="submission" date="2021-03" db="EMBL/GenBank/DDBJ databases">
        <title>Draft genome sequence of rust myrtle Austropuccinia psidii MF-1, a brazilian biotype.</title>
        <authorList>
            <person name="Quecine M.C."/>
            <person name="Pachon D.M.R."/>
            <person name="Bonatelli M.L."/>
            <person name="Correr F.H."/>
            <person name="Franceschini L.M."/>
            <person name="Leite T.F."/>
            <person name="Margarido G.R.A."/>
            <person name="Almeida C.A."/>
            <person name="Ferrarezi J.A."/>
            <person name="Labate C.A."/>
        </authorList>
    </citation>
    <scope>NUCLEOTIDE SEQUENCE</scope>
    <source>
        <strain evidence="2">MF-1</strain>
    </source>
</reference>
<name>A0A9Q3C563_9BASI</name>
<dbReference type="InterPro" id="IPR043502">
    <property type="entry name" value="DNA/RNA_pol_sf"/>
</dbReference>
<evidence type="ECO:0000313" key="2">
    <source>
        <dbReference type="EMBL" id="MBW0476496.1"/>
    </source>
</evidence>
<comment type="caution">
    <text evidence="2">The sequence shown here is derived from an EMBL/GenBank/DDBJ whole genome shotgun (WGS) entry which is preliminary data.</text>
</comment>
<dbReference type="Gene3D" id="3.10.10.10">
    <property type="entry name" value="HIV Type 1 Reverse Transcriptase, subunit A, domain 1"/>
    <property type="match status" value="1"/>
</dbReference>
<dbReference type="EMBL" id="AVOT02004486">
    <property type="protein sequence ID" value="MBW0476496.1"/>
    <property type="molecule type" value="Genomic_DNA"/>
</dbReference>
<protein>
    <recommendedName>
        <fullName evidence="1">Reverse transcriptase domain-containing protein</fullName>
    </recommendedName>
</protein>
<dbReference type="CDD" id="cd01647">
    <property type="entry name" value="RT_LTR"/>
    <property type="match status" value="1"/>
</dbReference>
<gene>
    <name evidence="2" type="ORF">O181_016211</name>
</gene>
<dbReference type="PANTHER" id="PTHR24559:SF444">
    <property type="entry name" value="REVERSE TRANSCRIPTASE DOMAIN-CONTAINING PROTEIN"/>
    <property type="match status" value="1"/>
</dbReference>
<dbReference type="SUPFAM" id="SSF56672">
    <property type="entry name" value="DNA/RNA polymerases"/>
    <property type="match status" value="1"/>
</dbReference>
<dbReference type="Proteomes" id="UP000765509">
    <property type="component" value="Unassembled WGS sequence"/>
</dbReference>
<proteinExistence type="predicted"/>
<evidence type="ECO:0000259" key="1">
    <source>
        <dbReference type="Pfam" id="PF00078"/>
    </source>
</evidence>
<organism evidence="2 3">
    <name type="scientific">Austropuccinia psidii MF-1</name>
    <dbReference type="NCBI Taxonomy" id="1389203"/>
    <lineage>
        <taxon>Eukaryota</taxon>
        <taxon>Fungi</taxon>
        <taxon>Dikarya</taxon>
        <taxon>Basidiomycota</taxon>
        <taxon>Pucciniomycotina</taxon>
        <taxon>Pucciniomycetes</taxon>
        <taxon>Pucciniales</taxon>
        <taxon>Sphaerophragmiaceae</taxon>
        <taxon>Austropuccinia</taxon>
    </lineage>
</organism>